<comment type="caution">
    <text evidence="3">The sequence shown here is derived from an EMBL/GenBank/DDBJ whole genome shotgun (WGS) entry which is preliminary data.</text>
</comment>
<gene>
    <name evidence="3" type="ORF">KUTeg_007680</name>
</gene>
<feature type="compositionally biased region" description="Acidic residues" evidence="1">
    <location>
        <begin position="40"/>
        <end position="66"/>
    </location>
</feature>
<dbReference type="Proteomes" id="UP001217089">
    <property type="component" value="Unassembled WGS sequence"/>
</dbReference>
<feature type="region of interest" description="Disordered" evidence="1">
    <location>
        <begin position="29"/>
        <end position="81"/>
    </location>
</feature>
<accession>A0ABQ9FDY9</accession>
<evidence type="ECO:0000313" key="4">
    <source>
        <dbReference type="Proteomes" id="UP001217089"/>
    </source>
</evidence>
<sequence length="133" mass="15333">MQICLLHFLITGLSDDAFLKQQCHRKDIRRYKKRKHPKEEESEDESSSESGDDLSDSESDADEEETFPIYPEDSHIKSPYSDKVKTVTTTRCDAILRKALNLKANEVINTFFAGNIYVNDKKIMKKNVQVGLY</sequence>
<dbReference type="PANTHER" id="PTHR13633">
    <property type="entry name" value="MITOCHONDRIAL TRANSCRIPTION RESCUE FACTOR 1"/>
    <property type="match status" value="1"/>
</dbReference>
<dbReference type="InterPro" id="IPR057896">
    <property type="entry name" value="MTRES1_C"/>
</dbReference>
<feature type="domain" description="Mitochondrial transcription rescue factor 1 C-terminal" evidence="2">
    <location>
        <begin position="82"/>
        <end position="130"/>
    </location>
</feature>
<organism evidence="3 4">
    <name type="scientific">Tegillarca granosa</name>
    <name type="common">Malaysian cockle</name>
    <name type="synonym">Anadara granosa</name>
    <dbReference type="NCBI Taxonomy" id="220873"/>
    <lineage>
        <taxon>Eukaryota</taxon>
        <taxon>Metazoa</taxon>
        <taxon>Spiralia</taxon>
        <taxon>Lophotrochozoa</taxon>
        <taxon>Mollusca</taxon>
        <taxon>Bivalvia</taxon>
        <taxon>Autobranchia</taxon>
        <taxon>Pteriomorphia</taxon>
        <taxon>Arcoida</taxon>
        <taxon>Arcoidea</taxon>
        <taxon>Arcidae</taxon>
        <taxon>Tegillarca</taxon>
    </lineage>
</organism>
<name>A0ABQ9FDY9_TEGGR</name>
<dbReference type="Pfam" id="PF25818">
    <property type="entry name" value="MTRES1_C"/>
    <property type="match status" value="1"/>
</dbReference>
<keyword evidence="4" id="KW-1185">Reference proteome</keyword>
<dbReference type="EMBL" id="JARBDR010000337">
    <property type="protein sequence ID" value="KAJ8315530.1"/>
    <property type="molecule type" value="Genomic_DNA"/>
</dbReference>
<feature type="compositionally biased region" description="Basic and acidic residues" evidence="1">
    <location>
        <begin position="72"/>
        <end position="81"/>
    </location>
</feature>
<dbReference type="PANTHER" id="PTHR13633:SF3">
    <property type="entry name" value="MITOCHONDRIAL TRANSCRIPTION RESCUE FACTOR 1"/>
    <property type="match status" value="1"/>
</dbReference>
<proteinExistence type="predicted"/>
<evidence type="ECO:0000256" key="1">
    <source>
        <dbReference type="SAM" id="MobiDB-lite"/>
    </source>
</evidence>
<protein>
    <recommendedName>
        <fullName evidence="2">Mitochondrial transcription rescue factor 1 C-terminal domain-containing protein</fullName>
    </recommendedName>
</protein>
<reference evidence="3 4" key="1">
    <citation type="submission" date="2022-12" db="EMBL/GenBank/DDBJ databases">
        <title>Chromosome-level genome of Tegillarca granosa.</title>
        <authorList>
            <person name="Kim J."/>
        </authorList>
    </citation>
    <scope>NUCLEOTIDE SEQUENCE [LARGE SCALE GENOMIC DNA]</scope>
    <source>
        <strain evidence="3">Teg-2019</strain>
        <tissue evidence="3">Adductor muscle</tissue>
    </source>
</reference>
<evidence type="ECO:0000313" key="3">
    <source>
        <dbReference type="EMBL" id="KAJ8315530.1"/>
    </source>
</evidence>
<evidence type="ECO:0000259" key="2">
    <source>
        <dbReference type="Pfam" id="PF25818"/>
    </source>
</evidence>